<dbReference type="Proteomes" id="UP000199095">
    <property type="component" value="Unassembled WGS sequence"/>
</dbReference>
<organism evidence="2 3">
    <name type="scientific">Salinibacillus kushneri</name>
    <dbReference type="NCBI Taxonomy" id="237682"/>
    <lineage>
        <taxon>Bacteria</taxon>
        <taxon>Bacillati</taxon>
        <taxon>Bacillota</taxon>
        <taxon>Bacilli</taxon>
        <taxon>Bacillales</taxon>
        <taxon>Bacillaceae</taxon>
        <taxon>Salinibacillus</taxon>
    </lineage>
</organism>
<gene>
    <name evidence="2" type="ORF">SAMN05421676_105189</name>
</gene>
<evidence type="ECO:0000256" key="1">
    <source>
        <dbReference type="SAM" id="Phobius"/>
    </source>
</evidence>
<feature type="transmembrane region" description="Helical" evidence="1">
    <location>
        <begin position="66"/>
        <end position="88"/>
    </location>
</feature>
<reference evidence="3" key="1">
    <citation type="submission" date="2016-10" db="EMBL/GenBank/DDBJ databases">
        <authorList>
            <person name="Varghese N."/>
            <person name="Submissions S."/>
        </authorList>
    </citation>
    <scope>NUCLEOTIDE SEQUENCE [LARGE SCALE GENOMIC DNA]</scope>
    <source>
        <strain evidence="3">CGMCC 1.3566</strain>
    </source>
</reference>
<accession>A0A1I0F3Q9</accession>
<evidence type="ECO:0000313" key="2">
    <source>
        <dbReference type="EMBL" id="SET52685.1"/>
    </source>
</evidence>
<keyword evidence="1" id="KW-0812">Transmembrane</keyword>
<evidence type="ECO:0000313" key="3">
    <source>
        <dbReference type="Proteomes" id="UP000199095"/>
    </source>
</evidence>
<keyword evidence="1" id="KW-1133">Transmembrane helix</keyword>
<dbReference type="EMBL" id="FOHJ01000005">
    <property type="protein sequence ID" value="SET52685.1"/>
    <property type="molecule type" value="Genomic_DNA"/>
</dbReference>
<feature type="transmembrane region" description="Helical" evidence="1">
    <location>
        <begin position="27"/>
        <end position="46"/>
    </location>
</feature>
<keyword evidence="3" id="KW-1185">Reference proteome</keyword>
<dbReference type="OrthoDB" id="2973293at2"/>
<dbReference type="STRING" id="237682.SAMN05421676_105189"/>
<protein>
    <submittedName>
        <fullName evidence="2">Uncharacterized protein</fullName>
    </submittedName>
</protein>
<dbReference type="AlphaFoldDB" id="A0A1I0F3Q9"/>
<feature type="transmembrane region" description="Helical" evidence="1">
    <location>
        <begin position="100"/>
        <end position="129"/>
    </location>
</feature>
<sequence length="133" mass="14928">MDFILFILFVAIGWCVLIGTTGKEKKWIGGAGGLLVIIFIVVSQIIKVQSGFFIERSRDSSIPVGQWVVSSCVVLGIYLLAMINYRLIKAAVRRQSWQRWGLIFADILFTVIYVWAGSIALFVVAFTYFPFAP</sequence>
<feature type="transmembrane region" description="Helical" evidence="1">
    <location>
        <begin position="6"/>
        <end position="22"/>
    </location>
</feature>
<name>A0A1I0F3Q9_9BACI</name>
<dbReference type="RefSeq" id="WP_093134534.1">
    <property type="nucleotide sequence ID" value="NZ_FOHJ01000005.1"/>
</dbReference>
<keyword evidence="1" id="KW-0472">Membrane</keyword>
<proteinExistence type="predicted"/>